<protein>
    <submittedName>
        <fullName evidence="4">Uncharacterized protein</fullName>
    </submittedName>
</protein>
<evidence type="ECO:0000313" key="5">
    <source>
        <dbReference type="Proteomes" id="UP001288944"/>
    </source>
</evidence>
<dbReference type="InterPro" id="IPR025706">
    <property type="entry name" value="Endoa_GalNAc"/>
</dbReference>
<evidence type="ECO:0000259" key="2">
    <source>
        <dbReference type="Pfam" id="PF17451"/>
    </source>
</evidence>
<organism evidence="4 5">
    <name type="scientific">Clostridium perfringens</name>
    <dbReference type="NCBI Taxonomy" id="1502"/>
    <lineage>
        <taxon>Bacteria</taxon>
        <taxon>Bacillati</taxon>
        <taxon>Bacillota</taxon>
        <taxon>Clostridia</taxon>
        <taxon>Eubacteriales</taxon>
        <taxon>Clostridiaceae</taxon>
        <taxon>Clostridium</taxon>
    </lineage>
</organism>
<reference evidence="4" key="1">
    <citation type="submission" date="2019-11" db="EMBL/GenBank/DDBJ databases">
        <title>Characterization of Clostridium perfringens isolates from swine manure treated agricultural soils.</title>
        <authorList>
            <person name="Wushke S.T."/>
        </authorList>
    </citation>
    <scope>NUCLEOTIDE SEQUENCE</scope>
    <source>
        <strain evidence="4">X62</strain>
    </source>
</reference>
<feature type="domain" description="Glycosyl hydrolase 101 beta-sandwich" evidence="2">
    <location>
        <begin position="56"/>
        <end position="151"/>
    </location>
</feature>
<feature type="non-terminal residue" evidence="4">
    <location>
        <position position="269"/>
    </location>
</feature>
<dbReference type="Gene3D" id="2.60.120.260">
    <property type="entry name" value="Galactose-binding domain-like"/>
    <property type="match status" value="1"/>
</dbReference>
<proteinExistence type="predicted"/>
<dbReference type="Pfam" id="PF17451">
    <property type="entry name" value="Glyco_hyd_101C"/>
    <property type="match status" value="1"/>
</dbReference>
<feature type="non-terminal residue" evidence="4">
    <location>
        <position position="1"/>
    </location>
</feature>
<gene>
    <name evidence="4" type="ORF">GNF83_14970</name>
</gene>
<dbReference type="InterPro" id="IPR013780">
    <property type="entry name" value="Glyco_hydro_b"/>
</dbReference>
<evidence type="ECO:0000313" key="4">
    <source>
        <dbReference type="EMBL" id="MDZ7542484.1"/>
    </source>
</evidence>
<sequence>DMKGYSSNIARFIRNHQKDSWIVRHPLLGGTEMDDYEGWVGRTNFDNTIKMTFDTNLPTKYMQHFPIIKWTEDTINFENNITVSNKTGTRVMSKDGITILDGNSYLLPWDPKEETKLYHWNSEGGSTTWTLPNSWAGLSTVKLYKLTDTGRVEAENIIVNNNQITINAEATVPYVIDKGEVSPKVINDWGQGGIVKNPGFESSTLDGWNAEGKDLSIVRNDRGNYELKTSGENTSVVSQKLTGLEPGTYEASVAVEVIGDRKATIGVKD</sequence>
<dbReference type="Proteomes" id="UP001288944">
    <property type="component" value="Unassembled WGS sequence"/>
</dbReference>
<feature type="domain" description="Endo-alpha-N-acetylgalactosaminidase" evidence="3">
    <location>
        <begin position="196"/>
        <end position="268"/>
    </location>
</feature>
<dbReference type="InterPro" id="IPR035364">
    <property type="entry name" value="Beta_sandwich_GH101"/>
</dbReference>
<dbReference type="Pfam" id="PF12905">
    <property type="entry name" value="Glyco_hydro_101"/>
    <property type="match status" value="1"/>
</dbReference>
<feature type="domain" description="Endo-alpha-N-acetylgalactosaminidase" evidence="1">
    <location>
        <begin position="2"/>
        <end position="47"/>
    </location>
</feature>
<dbReference type="EMBL" id="WNUR01000196">
    <property type="protein sequence ID" value="MDZ7542484.1"/>
    <property type="molecule type" value="Genomic_DNA"/>
</dbReference>
<evidence type="ECO:0000259" key="1">
    <source>
        <dbReference type="Pfam" id="PF12905"/>
    </source>
</evidence>
<name>A0AAW9KIY9_CLOPF</name>
<dbReference type="AlphaFoldDB" id="A0AAW9KIY9"/>
<dbReference type="Gene3D" id="2.60.40.1180">
    <property type="entry name" value="Golgi alpha-mannosidase II"/>
    <property type="match status" value="1"/>
</dbReference>
<evidence type="ECO:0000259" key="3">
    <source>
        <dbReference type="Pfam" id="PF21466"/>
    </source>
</evidence>
<accession>A0AAW9KIY9</accession>
<dbReference type="InterPro" id="IPR049314">
    <property type="entry name" value="GH101_dom-5"/>
</dbReference>
<dbReference type="GO" id="GO:0033926">
    <property type="term" value="F:endo-alpha-N-acetylgalactosaminidase activity"/>
    <property type="evidence" value="ECO:0007669"/>
    <property type="project" value="InterPro"/>
</dbReference>
<comment type="caution">
    <text evidence="4">The sequence shown here is derived from an EMBL/GenBank/DDBJ whole genome shotgun (WGS) entry which is preliminary data.</text>
</comment>
<dbReference type="Pfam" id="PF21466">
    <property type="entry name" value="GH101_dom-5"/>
    <property type="match status" value="1"/>
</dbReference>